<evidence type="ECO:0000313" key="3">
    <source>
        <dbReference type="Proteomes" id="UP000824035"/>
    </source>
</evidence>
<protein>
    <submittedName>
        <fullName evidence="2">Aryl-sulfate sulfotransferase</fullName>
    </submittedName>
</protein>
<dbReference type="EMBL" id="DXBV01000107">
    <property type="protein sequence ID" value="HIZ31623.1"/>
    <property type="molecule type" value="Genomic_DNA"/>
</dbReference>
<comment type="caution">
    <text evidence="2">The sequence shown here is derived from an EMBL/GenBank/DDBJ whole genome shotgun (WGS) entry which is preliminary data.</text>
</comment>
<dbReference type="Pfam" id="PF17425">
    <property type="entry name" value="Arylsulfotran_N"/>
    <property type="match status" value="1"/>
</dbReference>
<proteinExistence type="predicted"/>
<dbReference type="PANTHER" id="PTHR35340:SF5">
    <property type="entry name" value="ASST-DOMAIN-CONTAINING PROTEIN"/>
    <property type="match status" value="1"/>
</dbReference>
<reference evidence="2" key="2">
    <citation type="submission" date="2021-04" db="EMBL/GenBank/DDBJ databases">
        <authorList>
            <person name="Gilroy R."/>
        </authorList>
    </citation>
    <scope>NUCLEOTIDE SEQUENCE</scope>
    <source>
        <strain evidence="2">ChiGjej4B4-18154</strain>
    </source>
</reference>
<reference evidence="2" key="1">
    <citation type="journal article" date="2021" name="PeerJ">
        <title>Extensive microbial diversity within the chicken gut microbiome revealed by metagenomics and culture.</title>
        <authorList>
            <person name="Gilroy R."/>
            <person name="Ravi A."/>
            <person name="Getino M."/>
            <person name="Pursley I."/>
            <person name="Horton D.L."/>
            <person name="Alikhan N.F."/>
            <person name="Baker D."/>
            <person name="Gharbi K."/>
            <person name="Hall N."/>
            <person name="Watson M."/>
            <person name="Adriaenssens E.M."/>
            <person name="Foster-Nyarko E."/>
            <person name="Jarju S."/>
            <person name="Secka A."/>
            <person name="Antonio M."/>
            <person name="Oren A."/>
            <person name="Chaudhuri R.R."/>
            <person name="La Ragione R."/>
            <person name="Hildebrand F."/>
            <person name="Pallen M.J."/>
        </authorList>
    </citation>
    <scope>NUCLEOTIDE SEQUENCE</scope>
    <source>
        <strain evidence="2">ChiGjej4B4-18154</strain>
    </source>
</reference>
<gene>
    <name evidence="2" type="ORF">H9813_10405</name>
</gene>
<dbReference type="Pfam" id="PF05935">
    <property type="entry name" value="Arylsulfotrans"/>
    <property type="match status" value="1"/>
</dbReference>
<dbReference type="Proteomes" id="UP000824035">
    <property type="component" value="Unassembled WGS sequence"/>
</dbReference>
<feature type="domain" description="Arylsulfotransferase N-terminal" evidence="1">
    <location>
        <begin position="122"/>
        <end position="208"/>
    </location>
</feature>
<evidence type="ECO:0000259" key="1">
    <source>
        <dbReference type="Pfam" id="PF17425"/>
    </source>
</evidence>
<dbReference type="InterPro" id="IPR010262">
    <property type="entry name" value="Arylsulfotransferase_bact"/>
</dbReference>
<organism evidence="2 3">
    <name type="scientific">Candidatus Allofournierella merdipullorum</name>
    <dbReference type="NCBI Taxonomy" id="2838595"/>
    <lineage>
        <taxon>Bacteria</taxon>
        <taxon>Bacillati</taxon>
        <taxon>Bacillota</taxon>
        <taxon>Clostridia</taxon>
        <taxon>Eubacteriales</taxon>
        <taxon>Oscillospiraceae</taxon>
        <taxon>Allofournierella</taxon>
    </lineage>
</organism>
<name>A0A9D2E6C1_9FIRM</name>
<sequence length="586" mass="65487">MGIKRKWKWLILGGAVLLALAALIPVAVVLGSKAFTAQEQAARTDWSFSTGDVVAQSSQWQVDLTEADLGDGLKALQLVPQDIEEEGFTYYDEEVQQRLYQMVQELKNNADVKWTASMPLAILNPYGTGSNGLYLYFETDLAASVSYTVHVDGLTDFSAKAADASGKEYTKIHEFQLIGLVPGEVNEVTMTVSGRLGTTLQTIRFTVEMPETRSGYATQLEMTEGESTAAQAEGLFTMMRVNGYLGYGFFFDNEGVMRYEMVLEGYGLDRLLFYGDEILTCVSSSKLARINGLGQVTWVCDLGEYDLHHDIGWGADGEVLALAEERGNETVEDRLLSIDLETGEVTELINFSTFLQDYYDVTRPVAPTDDFFWQVGEWDWIHLNSLQYMPEDDSVILSSRETSSILKVTGLHGEPALDWLAGDERVWEGTAYEDACLAQEGVFVPQYGQHCVEYYADGEEEGVYYLSLFNNNYLSINSRDLELTADDSVGLGLYGGEGDASQVYIYRIDENRRTFSLESSFDVPYSSIVSNGSLCGENGNWVVNSGVAMVFGEYDSAGALIREYAYECTMQNYRTFKYEMDLWFRD</sequence>
<evidence type="ECO:0000313" key="2">
    <source>
        <dbReference type="EMBL" id="HIZ31623.1"/>
    </source>
</evidence>
<accession>A0A9D2E6C1</accession>
<dbReference type="InterPro" id="IPR038477">
    <property type="entry name" value="ASST_N_sf"/>
</dbReference>
<dbReference type="InterPro" id="IPR035391">
    <property type="entry name" value="Arylsulfotran_N"/>
</dbReference>
<dbReference type="InterPro" id="IPR053143">
    <property type="entry name" value="Arylsulfate_ST"/>
</dbReference>
<dbReference type="Gene3D" id="2.60.40.3100">
    <property type="entry name" value="Arylsulphate sulphotransferase monomer, N-terminal domain"/>
    <property type="match status" value="1"/>
</dbReference>
<dbReference type="AlphaFoldDB" id="A0A9D2E6C1"/>
<dbReference type="PANTHER" id="PTHR35340">
    <property type="entry name" value="PQQ ENZYME REPEAT PROTEIN-RELATED"/>
    <property type="match status" value="1"/>
</dbReference>
<dbReference type="GO" id="GO:0004062">
    <property type="term" value="F:aryl sulfotransferase activity"/>
    <property type="evidence" value="ECO:0007669"/>
    <property type="project" value="InterPro"/>
</dbReference>